<gene>
    <name evidence="3" type="ORF">MGAL_10B046578</name>
</gene>
<keyword evidence="1" id="KW-0479">Metal-binding</keyword>
<accession>A0A8B6D894</accession>
<name>A0A8B6D894_MYTGA</name>
<proteinExistence type="predicted"/>
<sequence>MGIYQINLDKRYKDAHQEDDNYALYIRKDRPDLLRVKMQSRHSSSRCYHVWLKYNENDVCGWYCTCKVGSRMVGCCAHIASVVWHLGYQKWIIEAAQSVNASGMFLSSIFIATNVPEESDTSDVESIDSYVEE</sequence>
<keyword evidence="4" id="KW-1185">Reference proteome</keyword>
<keyword evidence="1" id="KW-0863">Zinc-finger</keyword>
<dbReference type="AlphaFoldDB" id="A0A8B6D894"/>
<protein>
    <recommendedName>
        <fullName evidence="2">SWIM-type domain-containing protein</fullName>
    </recommendedName>
</protein>
<comment type="caution">
    <text evidence="3">The sequence shown here is derived from an EMBL/GenBank/DDBJ whole genome shotgun (WGS) entry which is preliminary data.</text>
</comment>
<dbReference type="OrthoDB" id="10054519at2759"/>
<dbReference type="InterPro" id="IPR007527">
    <property type="entry name" value="Znf_SWIM"/>
</dbReference>
<evidence type="ECO:0000313" key="3">
    <source>
        <dbReference type="EMBL" id="VDI15415.1"/>
    </source>
</evidence>
<reference evidence="3" key="1">
    <citation type="submission" date="2018-11" db="EMBL/GenBank/DDBJ databases">
        <authorList>
            <person name="Alioto T."/>
            <person name="Alioto T."/>
        </authorList>
    </citation>
    <scope>NUCLEOTIDE SEQUENCE</scope>
</reference>
<dbReference type="Proteomes" id="UP000596742">
    <property type="component" value="Unassembled WGS sequence"/>
</dbReference>
<feature type="domain" description="SWIM-type" evidence="2">
    <location>
        <begin position="48"/>
        <end position="87"/>
    </location>
</feature>
<dbReference type="GO" id="GO:0008270">
    <property type="term" value="F:zinc ion binding"/>
    <property type="evidence" value="ECO:0007669"/>
    <property type="project" value="UniProtKB-KW"/>
</dbReference>
<keyword evidence="1" id="KW-0862">Zinc</keyword>
<evidence type="ECO:0000313" key="4">
    <source>
        <dbReference type="Proteomes" id="UP000596742"/>
    </source>
</evidence>
<organism evidence="3 4">
    <name type="scientific">Mytilus galloprovincialis</name>
    <name type="common">Mediterranean mussel</name>
    <dbReference type="NCBI Taxonomy" id="29158"/>
    <lineage>
        <taxon>Eukaryota</taxon>
        <taxon>Metazoa</taxon>
        <taxon>Spiralia</taxon>
        <taxon>Lophotrochozoa</taxon>
        <taxon>Mollusca</taxon>
        <taxon>Bivalvia</taxon>
        <taxon>Autobranchia</taxon>
        <taxon>Pteriomorphia</taxon>
        <taxon>Mytilida</taxon>
        <taxon>Mytiloidea</taxon>
        <taxon>Mytilidae</taxon>
        <taxon>Mytilinae</taxon>
        <taxon>Mytilus</taxon>
    </lineage>
</organism>
<dbReference type="EMBL" id="UYJE01002976">
    <property type="protein sequence ID" value="VDI15415.1"/>
    <property type="molecule type" value="Genomic_DNA"/>
</dbReference>
<dbReference type="PROSITE" id="PS50966">
    <property type="entry name" value="ZF_SWIM"/>
    <property type="match status" value="1"/>
</dbReference>
<evidence type="ECO:0000259" key="2">
    <source>
        <dbReference type="PROSITE" id="PS50966"/>
    </source>
</evidence>
<evidence type="ECO:0000256" key="1">
    <source>
        <dbReference type="PROSITE-ProRule" id="PRU00325"/>
    </source>
</evidence>